<evidence type="ECO:0000313" key="3">
    <source>
        <dbReference type="Proteomes" id="UP000598196"/>
    </source>
</evidence>
<accession>A0A918DFG6</accession>
<dbReference type="EMBL" id="BMLP01000014">
    <property type="protein sequence ID" value="GGO38897.1"/>
    <property type="molecule type" value="Genomic_DNA"/>
</dbReference>
<organism evidence="2 3">
    <name type="scientific">Gemmobacter aquaticus</name>
    <dbReference type="NCBI Taxonomy" id="490185"/>
    <lineage>
        <taxon>Bacteria</taxon>
        <taxon>Pseudomonadati</taxon>
        <taxon>Pseudomonadota</taxon>
        <taxon>Alphaproteobacteria</taxon>
        <taxon>Rhodobacterales</taxon>
        <taxon>Paracoccaceae</taxon>
        <taxon>Gemmobacter</taxon>
    </lineage>
</organism>
<protein>
    <recommendedName>
        <fullName evidence="4">Protein CcmA, bactofilin family</fullName>
    </recommendedName>
</protein>
<dbReference type="PANTHER" id="PTHR35024">
    <property type="entry name" value="HYPOTHETICAL CYTOSOLIC PROTEIN"/>
    <property type="match status" value="1"/>
</dbReference>
<name>A0A918DFG6_9RHOB</name>
<evidence type="ECO:0008006" key="4">
    <source>
        <dbReference type="Google" id="ProtNLM"/>
    </source>
</evidence>
<comment type="similarity">
    <text evidence="1">Belongs to the bactofilin family.</text>
</comment>
<sequence length="116" mass="11837">MTLPSESPRPAAPAGRSLIAADVTITGDIGSDGTVEILGAVEGKISARTVIVGAEGRIKGSIAAESVDLRGNITGKVTCATLTLRSTARVEADINYSAVTIENGAEIEGRFSRPKA</sequence>
<dbReference type="OrthoDB" id="5738271at2"/>
<gene>
    <name evidence="2" type="ORF">GCM10010991_36920</name>
</gene>
<dbReference type="Proteomes" id="UP000598196">
    <property type="component" value="Unassembled WGS sequence"/>
</dbReference>
<dbReference type="AlphaFoldDB" id="A0A918DFG6"/>
<comment type="caution">
    <text evidence="2">The sequence shown here is derived from an EMBL/GenBank/DDBJ whole genome shotgun (WGS) entry which is preliminary data.</text>
</comment>
<dbReference type="RefSeq" id="WP_158635504.1">
    <property type="nucleotide sequence ID" value="NZ_BMLP01000014.1"/>
</dbReference>
<dbReference type="Pfam" id="PF04519">
    <property type="entry name" value="Bactofilin"/>
    <property type="match status" value="1"/>
</dbReference>
<dbReference type="PANTHER" id="PTHR35024:SF4">
    <property type="entry name" value="POLYMER-FORMING CYTOSKELETAL PROTEIN"/>
    <property type="match status" value="1"/>
</dbReference>
<keyword evidence="3" id="KW-1185">Reference proteome</keyword>
<proteinExistence type="inferred from homology"/>
<evidence type="ECO:0000256" key="1">
    <source>
        <dbReference type="ARBA" id="ARBA00044755"/>
    </source>
</evidence>
<evidence type="ECO:0000313" key="2">
    <source>
        <dbReference type="EMBL" id="GGO38897.1"/>
    </source>
</evidence>
<dbReference type="InterPro" id="IPR007607">
    <property type="entry name" value="BacA/B"/>
</dbReference>
<reference evidence="2 3" key="1">
    <citation type="journal article" date="2014" name="Int. J. Syst. Evol. Microbiol.">
        <title>Complete genome sequence of Corynebacterium casei LMG S-19264T (=DSM 44701T), isolated from a smear-ripened cheese.</title>
        <authorList>
            <consortium name="US DOE Joint Genome Institute (JGI-PGF)"/>
            <person name="Walter F."/>
            <person name="Albersmeier A."/>
            <person name="Kalinowski J."/>
            <person name="Ruckert C."/>
        </authorList>
    </citation>
    <scope>NUCLEOTIDE SEQUENCE [LARGE SCALE GENOMIC DNA]</scope>
    <source>
        <strain evidence="2 3">CGMCC 1.7029</strain>
    </source>
</reference>